<keyword evidence="2" id="KW-1185">Reference proteome</keyword>
<comment type="caution">
    <text evidence="1">The sequence shown here is derived from an EMBL/GenBank/DDBJ whole genome shotgun (WGS) entry which is preliminary data.</text>
</comment>
<evidence type="ECO:0000313" key="2">
    <source>
        <dbReference type="Proteomes" id="UP001385951"/>
    </source>
</evidence>
<sequence>MESLLTCINALQINSSKTTQSITELNETLIKYTQVTLTQVEETQNAMKILKSIDNHLREKELRAIYNDAAAKFKGRIKQDQGIESFLHFWKDLKFLLFFHNKHHLVDYLSEKESDELTEAEKVLLEQIILSAVDDRLEMKLRLDCRLQRDKKEDDYALKLFRIVRRKAIGAKSWEGYFYHYVPSIVPTHGEDASDTYICRINEVKQLQKWNNNHGERLVACLLYESQPSDFRHYFENYWEKLHPVKGFRTEEELAHDIREDLETL</sequence>
<name>A0AAW0G215_9APHY</name>
<organism evidence="1 2">
    <name type="scientific">Cerrena zonata</name>
    <dbReference type="NCBI Taxonomy" id="2478898"/>
    <lineage>
        <taxon>Eukaryota</taxon>
        <taxon>Fungi</taxon>
        <taxon>Dikarya</taxon>
        <taxon>Basidiomycota</taxon>
        <taxon>Agaricomycotina</taxon>
        <taxon>Agaricomycetes</taxon>
        <taxon>Polyporales</taxon>
        <taxon>Cerrenaceae</taxon>
        <taxon>Cerrena</taxon>
    </lineage>
</organism>
<protein>
    <submittedName>
        <fullName evidence="1">Uncharacterized protein</fullName>
    </submittedName>
</protein>
<accession>A0AAW0G215</accession>
<reference evidence="1 2" key="1">
    <citation type="submission" date="2022-09" db="EMBL/GenBank/DDBJ databases">
        <authorList>
            <person name="Palmer J.M."/>
        </authorList>
    </citation>
    <scope>NUCLEOTIDE SEQUENCE [LARGE SCALE GENOMIC DNA]</scope>
    <source>
        <strain evidence="1 2">DSM 7382</strain>
    </source>
</reference>
<dbReference type="Proteomes" id="UP001385951">
    <property type="component" value="Unassembled WGS sequence"/>
</dbReference>
<dbReference type="AlphaFoldDB" id="A0AAW0G215"/>
<gene>
    <name evidence="1" type="ORF">QCA50_009424</name>
</gene>
<dbReference type="EMBL" id="JASBNA010000013">
    <property type="protein sequence ID" value="KAK7687540.1"/>
    <property type="molecule type" value="Genomic_DNA"/>
</dbReference>
<evidence type="ECO:0000313" key="1">
    <source>
        <dbReference type="EMBL" id="KAK7687540.1"/>
    </source>
</evidence>
<proteinExistence type="predicted"/>